<feature type="domain" description="GST C-terminal" evidence="9">
    <location>
        <begin position="57"/>
        <end position="175"/>
    </location>
</feature>
<feature type="non-terminal residue" evidence="10">
    <location>
        <position position="184"/>
    </location>
</feature>
<evidence type="ECO:0000256" key="5">
    <source>
        <dbReference type="ARBA" id="ARBA00012452"/>
    </source>
</evidence>
<dbReference type="PROSITE" id="PS50404">
    <property type="entry name" value="GST_NTER"/>
    <property type="match status" value="1"/>
</dbReference>
<dbReference type="SFLD" id="SFLDS00019">
    <property type="entry name" value="Glutathione_Transferase_(cytos"/>
    <property type="match status" value="1"/>
</dbReference>
<dbReference type="InterPro" id="IPR003081">
    <property type="entry name" value="GST_mu"/>
</dbReference>
<evidence type="ECO:0000256" key="7">
    <source>
        <dbReference type="ARBA" id="ARBA00047960"/>
    </source>
</evidence>
<dbReference type="EMBL" id="JAODUP010000055">
    <property type="protein sequence ID" value="KAK2165047.1"/>
    <property type="molecule type" value="Genomic_DNA"/>
</dbReference>
<evidence type="ECO:0000313" key="10">
    <source>
        <dbReference type="EMBL" id="KAK2165047.1"/>
    </source>
</evidence>
<dbReference type="Proteomes" id="UP001208570">
    <property type="component" value="Unassembled WGS sequence"/>
</dbReference>
<dbReference type="EC" id="2.5.1.18" evidence="5"/>
<reference evidence="10" key="1">
    <citation type="journal article" date="2023" name="Mol. Biol. Evol.">
        <title>Third-Generation Sequencing Reveals the Adaptive Role of the Epigenome in Three Deep-Sea Polychaetes.</title>
        <authorList>
            <person name="Perez M."/>
            <person name="Aroh O."/>
            <person name="Sun Y."/>
            <person name="Lan Y."/>
            <person name="Juniper S.K."/>
            <person name="Young C.R."/>
            <person name="Angers B."/>
            <person name="Qian P.Y."/>
        </authorList>
    </citation>
    <scope>NUCLEOTIDE SEQUENCE</scope>
    <source>
        <strain evidence="10">P08H-3</strain>
    </source>
</reference>
<feature type="domain" description="GST N-terminal" evidence="8">
    <location>
        <begin position="1"/>
        <end position="55"/>
    </location>
</feature>
<evidence type="ECO:0000256" key="6">
    <source>
        <dbReference type="ARBA" id="ARBA00022679"/>
    </source>
</evidence>
<dbReference type="FunFam" id="1.20.1050.10:FF:000003">
    <property type="entry name" value="Glutathione S-transferase 2"/>
    <property type="match status" value="1"/>
</dbReference>
<proteinExistence type="inferred from homology"/>
<protein>
    <recommendedName>
        <fullName evidence="5">glutathione transferase</fullName>
        <ecNumber evidence="5">2.5.1.18</ecNumber>
    </recommendedName>
</protein>
<sequence length="184" mass="21560">YLITAPDYSREAWLKEKYSLGLDFPNLPYYIDGDVRLSQSNAILRYLGRKYDLEATTEQEKIRVDLVSDELKDFQHVMESMCYGPQFEALLPQFTKDLPTKLKLFEAFLGDRIWLAGDKMTFVDFVMYELMEQHEVLLPNCLNGYPKLQAFQKRFEDLPTIKAYMSSDKFMKGPVCNKMASFKK</sequence>
<dbReference type="PANTHER" id="PTHR11571:SF222">
    <property type="entry name" value="GLUTATHIONE TRANSFERASE"/>
    <property type="match status" value="1"/>
</dbReference>
<evidence type="ECO:0000256" key="1">
    <source>
        <dbReference type="ARBA" id="ARBA00002446"/>
    </source>
</evidence>
<keyword evidence="11" id="KW-1185">Reference proteome</keyword>
<comment type="function">
    <text evidence="2">Conjugation of reduced glutathione to a wide number of exogenous and endogenous hydrophobic electrophiles.</text>
</comment>
<comment type="catalytic activity">
    <reaction evidence="7">
        <text>RX + glutathione = an S-substituted glutathione + a halide anion + H(+)</text>
        <dbReference type="Rhea" id="RHEA:16437"/>
        <dbReference type="ChEBI" id="CHEBI:15378"/>
        <dbReference type="ChEBI" id="CHEBI:16042"/>
        <dbReference type="ChEBI" id="CHEBI:17792"/>
        <dbReference type="ChEBI" id="CHEBI:57925"/>
        <dbReference type="ChEBI" id="CHEBI:90779"/>
        <dbReference type="EC" id="2.5.1.18"/>
    </reaction>
</comment>
<comment type="similarity">
    <text evidence="3">Belongs to the GST superfamily. Mu family.</text>
</comment>
<dbReference type="Gene3D" id="1.20.1050.10">
    <property type="match status" value="1"/>
</dbReference>
<dbReference type="PRINTS" id="PR01267">
    <property type="entry name" value="GSTRNSFRASEM"/>
</dbReference>
<dbReference type="Pfam" id="PF02798">
    <property type="entry name" value="GST_N"/>
    <property type="match status" value="1"/>
</dbReference>
<evidence type="ECO:0000259" key="9">
    <source>
        <dbReference type="PROSITE" id="PS50405"/>
    </source>
</evidence>
<dbReference type="InterPro" id="IPR040079">
    <property type="entry name" value="Glutathione_S-Trfase"/>
</dbReference>
<evidence type="ECO:0000256" key="4">
    <source>
        <dbReference type="ARBA" id="ARBA00011738"/>
    </source>
</evidence>
<dbReference type="Gene3D" id="3.40.30.10">
    <property type="entry name" value="Glutaredoxin"/>
    <property type="match status" value="1"/>
</dbReference>
<dbReference type="SUPFAM" id="SSF47616">
    <property type="entry name" value="GST C-terminal domain-like"/>
    <property type="match status" value="1"/>
</dbReference>
<evidence type="ECO:0000259" key="8">
    <source>
        <dbReference type="PROSITE" id="PS50404"/>
    </source>
</evidence>
<dbReference type="InterPro" id="IPR004045">
    <property type="entry name" value="Glutathione_S-Trfase_N"/>
</dbReference>
<keyword evidence="6" id="KW-0808">Transferase</keyword>
<dbReference type="SUPFAM" id="SSF52833">
    <property type="entry name" value="Thioredoxin-like"/>
    <property type="match status" value="1"/>
</dbReference>
<organism evidence="10 11">
    <name type="scientific">Paralvinella palmiformis</name>
    <dbReference type="NCBI Taxonomy" id="53620"/>
    <lineage>
        <taxon>Eukaryota</taxon>
        <taxon>Metazoa</taxon>
        <taxon>Spiralia</taxon>
        <taxon>Lophotrochozoa</taxon>
        <taxon>Annelida</taxon>
        <taxon>Polychaeta</taxon>
        <taxon>Sedentaria</taxon>
        <taxon>Canalipalpata</taxon>
        <taxon>Terebellida</taxon>
        <taxon>Terebelliformia</taxon>
        <taxon>Alvinellidae</taxon>
        <taxon>Paralvinella</taxon>
    </lineage>
</organism>
<dbReference type="InterPro" id="IPR036282">
    <property type="entry name" value="Glutathione-S-Trfase_C_sf"/>
</dbReference>
<gene>
    <name evidence="10" type="ORF">LSH36_55g00031</name>
</gene>
<dbReference type="InterPro" id="IPR004046">
    <property type="entry name" value="GST_C"/>
</dbReference>
<comment type="function">
    <text evidence="1">GST isoenzymes appear to play a central role in the parasite detoxification system. Other functions are also suspected including a role in increasing the solubility of haematin in the parasite gut.</text>
</comment>
<dbReference type="PROSITE" id="PS50405">
    <property type="entry name" value="GST_CTER"/>
    <property type="match status" value="1"/>
</dbReference>
<dbReference type="GO" id="GO:0042802">
    <property type="term" value="F:identical protein binding"/>
    <property type="evidence" value="ECO:0007669"/>
    <property type="project" value="UniProtKB-ARBA"/>
</dbReference>
<dbReference type="InterPro" id="IPR036249">
    <property type="entry name" value="Thioredoxin-like_sf"/>
</dbReference>
<dbReference type="InterPro" id="IPR010987">
    <property type="entry name" value="Glutathione-S-Trfase_C-like"/>
</dbReference>
<dbReference type="Pfam" id="PF14497">
    <property type="entry name" value="GST_C_3"/>
    <property type="match status" value="1"/>
</dbReference>
<comment type="subunit">
    <text evidence="4">Homodimer.</text>
</comment>
<dbReference type="GO" id="GO:0004364">
    <property type="term" value="F:glutathione transferase activity"/>
    <property type="evidence" value="ECO:0007669"/>
    <property type="project" value="UniProtKB-EC"/>
</dbReference>
<dbReference type="InterPro" id="IPR050213">
    <property type="entry name" value="GST_superfamily"/>
</dbReference>
<comment type="caution">
    <text evidence="10">The sequence shown here is derived from an EMBL/GenBank/DDBJ whole genome shotgun (WGS) entry which is preliminary data.</text>
</comment>
<dbReference type="AlphaFoldDB" id="A0AAD9K5D3"/>
<evidence type="ECO:0000256" key="3">
    <source>
        <dbReference type="ARBA" id="ARBA00005861"/>
    </source>
</evidence>
<evidence type="ECO:0000256" key="2">
    <source>
        <dbReference type="ARBA" id="ARBA00003701"/>
    </source>
</evidence>
<dbReference type="GO" id="GO:0006749">
    <property type="term" value="P:glutathione metabolic process"/>
    <property type="evidence" value="ECO:0007669"/>
    <property type="project" value="TreeGrafter"/>
</dbReference>
<evidence type="ECO:0000313" key="11">
    <source>
        <dbReference type="Proteomes" id="UP001208570"/>
    </source>
</evidence>
<dbReference type="PANTHER" id="PTHR11571">
    <property type="entry name" value="GLUTATHIONE S-TRANSFERASE"/>
    <property type="match status" value="1"/>
</dbReference>
<accession>A0AAD9K5D3</accession>
<name>A0AAD9K5D3_9ANNE</name>